<dbReference type="EMBL" id="JAFDVH010000007">
    <property type="protein sequence ID" value="KAG7473666.1"/>
    <property type="molecule type" value="Genomic_DNA"/>
</dbReference>
<dbReference type="GO" id="GO:0005576">
    <property type="term" value="C:extracellular region"/>
    <property type="evidence" value="ECO:0007669"/>
    <property type="project" value="InterPro"/>
</dbReference>
<dbReference type="PRINTS" id="PR00262">
    <property type="entry name" value="IL1HBGF"/>
</dbReference>
<dbReference type="PANTHER" id="PTHR11486">
    <property type="entry name" value="FIBROBLAST GROWTH FACTOR"/>
    <property type="match status" value="1"/>
</dbReference>
<name>A0A9D3Q199_MEGAT</name>
<evidence type="ECO:0000256" key="1">
    <source>
        <dbReference type="ARBA" id="ARBA00007936"/>
    </source>
</evidence>
<accession>A0A9D3Q199</accession>
<dbReference type="GO" id="GO:0008083">
    <property type="term" value="F:growth factor activity"/>
    <property type="evidence" value="ECO:0007669"/>
    <property type="project" value="InterPro"/>
</dbReference>
<dbReference type="GO" id="GO:0008543">
    <property type="term" value="P:fibroblast growth factor receptor signaling pathway"/>
    <property type="evidence" value="ECO:0007669"/>
    <property type="project" value="InterPro"/>
</dbReference>
<organism evidence="3 4">
    <name type="scientific">Megalops atlanticus</name>
    <name type="common">Tarpon</name>
    <name type="synonym">Clupea gigantea</name>
    <dbReference type="NCBI Taxonomy" id="7932"/>
    <lineage>
        <taxon>Eukaryota</taxon>
        <taxon>Metazoa</taxon>
        <taxon>Chordata</taxon>
        <taxon>Craniata</taxon>
        <taxon>Vertebrata</taxon>
        <taxon>Euteleostomi</taxon>
        <taxon>Actinopterygii</taxon>
        <taxon>Neopterygii</taxon>
        <taxon>Teleostei</taxon>
        <taxon>Elopiformes</taxon>
        <taxon>Megalopidae</taxon>
        <taxon>Megalops</taxon>
    </lineage>
</organism>
<sequence>MLFSVCVAVSLTNTLFAVGVLCMPLPYAGPHIANGWGQPVRLRHLYAARHGLHLQINKDGKVDGSVLQSSYSLLEIRPVDTGFVAIKGVTSSQFLCMDESGKVHGSHTYVKDDCSFLERILPDGYNIYVSDKHGAVVSLSTDRQRLQVRDRGLPPLSQFLPMMSTLSAGPTDEHLEGMPTDVQQESQSALTMDSMDPFGKLSQIVMQSPSFNKR</sequence>
<dbReference type="CDD" id="cd23331">
    <property type="entry name" value="beta-trefoil_FGF19"/>
    <property type="match status" value="1"/>
</dbReference>
<dbReference type="SMART" id="SM00442">
    <property type="entry name" value="FGF"/>
    <property type="match status" value="1"/>
</dbReference>
<dbReference type="InterPro" id="IPR035444">
    <property type="entry name" value="FGF15/19/21"/>
</dbReference>
<evidence type="ECO:0000313" key="3">
    <source>
        <dbReference type="EMBL" id="KAG7473666.1"/>
    </source>
</evidence>
<evidence type="ECO:0000313" key="4">
    <source>
        <dbReference type="Proteomes" id="UP001046870"/>
    </source>
</evidence>
<feature type="signal peptide" evidence="2">
    <location>
        <begin position="1"/>
        <end position="22"/>
    </location>
</feature>
<reference evidence="3" key="1">
    <citation type="submission" date="2021-01" db="EMBL/GenBank/DDBJ databases">
        <authorList>
            <person name="Zahm M."/>
            <person name="Roques C."/>
            <person name="Cabau C."/>
            <person name="Klopp C."/>
            <person name="Donnadieu C."/>
            <person name="Jouanno E."/>
            <person name="Lampietro C."/>
            <person name="Louis A."/>
            <person name="Herpin A."/>
            <person name="Echchiki A."/>
            <person name="Berthelot C."/>
            <person name="Parey E."/>
            <person name="Roest-Crollius H."/>
            <person name="Braasch I."/>
            <person name="Postlethwait J."/>
            <person name="Bobe J."/>
            <person name="Montfort J."/>
            <person name="Bouchez O."/>
            <person name="Begum T."/>
            <person name="Mejri S."/>
            <person name="Adams A."/>
            <person name="Chen W.-J."/>
            <person name="Guiguen Y."/>
        </authorList>
    </citation>
    <scope>NUCLEOTIDE SEQUENCE</scope>
    <source>
        <strain evidence="3">YG-15Mar2019-1</strain>
        <tissue evidence="3">Brain</tissue>
    </source>
</reference>
<comment type="caution">
    <text evidence="3">The sequence shown here is derived from an EMBL/GenBank/DDBJ whole genome shotgun (WGS) entry which is preliminary data.</text>
</comment>
<dbReference type="AlphaFoldDB" id="A0A9D3Q199"/>
<dbReference type="OrthoDB" id="9937370at2759"/>
<gene>
    <name evidence="3" type="ORF">MATL_G00098250</name>
</gene>
<dbReference type="PIRSF" id="PIRSF037961">
    <property type="entry name" value="FGF-19_FGF-21"/>
    <property type="match status" value="1"/>
</dbReference>
<dbReference type="GO" id="GO:0005104">
    <property type="term" value="F:fibroblast growth factor receptor binding"/>
    <property type="evidence" value="ECO:0007669"/>
    <property type="project" value="InterPro"/>
</dbReference>
<evidence type="ECO:0000256" key="2">
    <source>
        <dbReference type="RuleBase" id="RU049442"/>
    </source>
</evidence>
<feature type="chain" id="PRO_5044976374" description="Fibroblast growth factor" evidence="2">
    <location>
        <begin position="23"/>
        <end position="214"/>
    </location>
</feature>
<dbReference type="InterPro" id="IPR002209">
    <property type="entry name" value="Fibroblast_GF_fam"/>
</dbReference>
<dbReference type="SUPFAM" id="SSF50353">
    <property type="entry name" value="Cytokine"/>
    <property type="match status" value="1"/>
</dbReference>
<keyword evidence="4" id="KW-1185">Reference proteome</keyword>
<comment type="similarity">
    <text evidence="1 2">Belongs to the heparin-binding growth factors family.</text>
</comment>
<proteinExistence type="inferred from homology"/>
<dbReference type="Proteomes" id="UP001046870">
    <property type="component" value="Chromosome 7"/>
</dbReference>
<dbReference type="InterPro" id="IPR008996">
    <property type="entry name" value="IL1/FGF"/>
</dbReference>
<dbReference type="Gene3D" id="2.80.10.50">
    <property type="match status" value="1"/>
</dbReference>
<dbReference type="PRINTS" id="PR00263">
    <property type="entry name" value="HBGFFGF"/>
</dbReference>
<protein>
    <recommendedName>
        <fullName evidence="2">Fibroblast growth factor</fullName>
        <shortName evidence="2">FGF</shortName>
    </recommendedName>
</protein>
<dbReference type="Pfam" id="PF00167">
    <property type="entry name" value="FGF"/>
    <property type="match status" value="1"/>
</dbReference>
<keyword evidence="2" id="KW-0732">Signal</keyword>